<name>A0A0E9U9C8_ANGAN</name>
<evidence type="ECO:0000313" key="1">
    <source>
        <dbReference type="EMBL" id="JAH61760.1"/>
    </source>
</evidence>
<protein>
    <submittedName>
        <fullName evidence="1">Uncharacterized protein</fullName>
    </submittedName>
</protein>
<proteinExistence type="predicted"/>
<dbReference type="AlphaFoldDB" id="A0A0E9U9C8"/>
<organism evidence="1">
    <name type="scientific">Anguilla anguilla</name>
    <name type="common">European freshwater eel</name>
    <name type="synonym">Muraena anguilla</name>
    <dbReference type="NCBI Taxonomy" id="7936"/>
    <lineage>
        <taxon>Eukaryota</taxon>
        <taxon>Metazoa</taxon>
        <taxon>Chordata</taxon>
        <taxon>Craniata</taxon>
        <taxon>Vertebrata</taxon>
        <taxon>Euteleostomi</taxon>
        <taxon>Actinopterygii</taxon>
        <taxon>Neopterygii</taxon>
        <taxon>Teleostei</taxon>
        <taxon>Anguilliformes</taxon>
        <taxon>Anguillidae</taxon>
        <taxon>Anguilla</taxon>
    </lineage>
</organism>
<accession>A0A0E9U9C8</accession>
<dbReference type="EMBL" id="GBXM01046817">
    <property type="protein sequence ID" value="JAH61760.1"/>
    <property type="molecule type" value="Transcribed_RNA"/>
</dbReference>
<reference evidence="1" key="1">
    <citation type="submission" date="2014-11" db="EMBL/GenBank/DDBJ databases">
        <authorList>
            <person name="Amaro Gonzalez C."/>
        </authorList>
    </citation>
    <scope>NUCLEOTIDE SEQUENCE</scope>
</reference>
<sequence length="31" mass="3441">MLGTFLSACSCDCYNFKKLKVVPITNKLCSL</sequence>
<reference evidence="1" key="2">
    <citation type="journal article" date="2015" name="Fish Shellfish Immunol.">
        <title>Early steps in the European eel (Anguilla anguilla)-Vibrio vulnificus interaction in the gills: Role of the RtxA13 toxin.</title>
        <authorList>
            <person name="Callol A."/>
            <person name="Pajuelo D."/>
            <person name="Ebbesson L."/>
            <person name="Teles M."/>
            <person name="MacKenzie S."/>
            <person name="Amaro C."/>
        </authorList>
    </citation>
    <scope>NUCLEOTIDE SEQUENCE</scope>
</reference>